<protein>
    <submittedName>
        <fullName evidence="2">Chromosome partition protein Smc</fullName>
    </submittedName>
</protein>
<evidence type="ECO:0000313" key="3">
    <source>
        <dbReference type="Proteomes" id="UP000239614"/>
    </source>
</evidence>
<dbReference type="RefSeq" id="WP_106023836.1">
    <property type="nucleotide sequence ID" value="NZ_PVXN01000004.1"/>
</dbReference>
<evidence type="ECO:0000256" key="1">
    <source>
        <dbReference type="SAM" id="Coils"/>
    </source>
</evidence>
<dbReference type="Proteomes" id="UP000239614">
    <property type="component" value="Unassembled WGS sequence"/>
</dbReference>
<accession>A0A2T0B019</accession>
<dbReference type="AlphaFoldDB" id="A0A2T0B019"/>
<keyword evidence="3" id="KW-1185">Reference proteome</keyword>
<feature type="coiled-coil region" evidence="1">
    <location>
        <begin position="25"/>
        <end position="129"/>
    </location>
</feature>
<reference evidence="2 3" key="1">
    <citation type="submission" date="2018-03" db="EMBL/GenBank/DDBJ databases">
        <title>Genome sequence of Clostridium thermopalmarium DSM 5974.</title>
        <authorList>
            <person name="Poehlein A."/>
            <person name="Daniel R."/>
        </authorList>
    </citation>
    <scope>NUCLEOTIDE SEQUENCE [LARGE SCALE GENOMIC DNA]</scope>
    <source>
        <strain evidence="2 3">DSM 5974</strain>
    </source>
</reference>
<keyword evidence="1" id="KW-0175">Coiled coil</keyword>
<evidence type="ECO:0000313" key="2">
    <source>
        <dbReference type="EMBL" id="PRR76672.1"/>
    </source>
</evidence>
<gene>
    <name evidence="2" type="primary">smc_1</name>
    <name evidence="2" type="ORF">CPAL_00570</name>
</gene>
<name>A0A2T0B019_9CLOT</name>
<organism evidence="2 3">
    <name type="scientific">Clostridium thermopalmarium DSM 5974</name>
    <dbReference type="NCBI Taxonomy" id="1121340"/>
    <lineage>
        <taxon>Bacteria</taxon>
        <taxon>Bacillati</taxon>
        <taxon>Bacillota</taxon>
        <taxon>Clostridia</taxon>
        <taxon>Eubacteriales</taxon>
        <taxon>Clostridiaceae</taxon>
        <taxon>Clostridium</taxon>
    </lineage>
</organism>
<sequence>MSLNEDYNNGTFYFNDYWDSINKKMIMYEEELEKKEELISKFKQSLNIEKAKSHSYETKFKNIKDQYDKFQAGKAKLNNAINLLKENLQSYEEKIRELEEIKLNNEKEINRLKEQINSLTSQLNMANSKLSSIILNKTSQNIGKKFHILDETKKSLKFYKV</sequence>
<proteinExistence type="predicted"/>
<dbReference type="EMBL" id="PVXN01000004">
    <property type="protein sequence ID" value="PRR76672.1"/>
    <property type="molecule type" value="Genomic_DNA"/>
</dbReference>
<dbReference type="Gene3D" id="1.10.287.1490">
    <property type="match status" value="1"/>
</dbReference>
<dbReference type="SUPFAM" id="SSF57997">
    <property type="entry name" value="Tropomyosin"/>
    <property type="match status" value="1"/>
</dbReference>
<comment type="caution">
    <text evidence="2">The sequence shown here is derived from an EMBL/GenBank/DDBJ whole genome shotgun (WGS) entry which is preliminary data.</text>
</comment>